<gene>
    <name evidence="1" type="ORF">Goklo_025224</name>
</gene>
<accession>A0A7J8W2N6</accession>
<evidence type="ECO:0000313" key="1">
    <source>
        <dbReference type="EMBL" id="MBA0669337.1"/>
    </source>
</evidence>
<reference evidence="1 2" key="1">
    <citation type="journal article" date="2019" name="Genome Biol. Evol.">
        <title>Insights into the evolution of the New World diploid cottons (Gossypium, subgenus Houzingenia) based on genome sequencing.</title>
        <authorList>
            <person name="Grover C.E."/>
            <person name="Arick M.A. 2nd"/>
            <person name="Thrash A."/>
            <person name="Conover J.L."/>
            <person name="Sanders W.S."/>
            <person name="Peterson D.G."/>
            <person name="Frelichowski J.E."/>
            <person name="Scheffler J.A."/>
            <person name="Scheffler B.E."/>
            <person name="Wendel J.F."/>
        </authorList>
    </citation>
    <scope>NUCLEOTIDE SEQUENCE [LARGE SCALE GENOMIC DNA]</scope>
    <source>
        <strain evidence="1">57</strain>
        <tissue evidence="1">Leaf</tissue>
    </source>
</reference>
<dbReference type="AlphaFoldDB" id="A0A7J8W2N6"/>
<keyword evidence="2" id="KW-1185">Reference proteome</keyword>
<dbReference type="Proteomes" id="UP000593573">
    <property type="component" value="Unassembled WGS sequence"/>
</dbReference>
<protein>
    <submittedName>
        <fullName evidence="1">Uncharacterized protein</fullName>
    </submittedName>
</protein>
<proteinExistence type="predicted"/>
<name>A0A7J8W2N6_9ROSI</name>
<dbReference type="OrthoDB" id="991764at2759"/>
<organism evidence="1 2">
    <name type="scientific">Gossypium klotzschianum</name>
    <dbReference type="NCBI Taxonomy" id="34286"/>
    <lineage>
        <taxon>Eukaryota</taxon>
        <taxon>Viridiplantae</taxon>
        <taxon>Streptophyta</taxon>
        <taxon>Embryophyta</taxon>
        <taxon>Tracheophyta</taxon>
        <taxon>Spermatophyta</taxon>
        <taxon>Magnoliopsida</taxon>
        <taxon>eudicotyledons</taxon>
        <taxon>Gunneridae</taxon>
        <taxon>Pentapetalae</taxon>
        <taxon>rosids</taxon>
        <taxon>malvids</taxon>
        <taxon>Malvales</taxon>
        <taxon>Malvaceae</taxon>
        <taxon>Malvoideae</taxon>
        <taxon>Gossypium</taxon>
    </lineage>
</organism>
<evidence type="ECO:0000313" key="2">
    <source>
        <dbReference type="Proteomes" id="UP000593573"/>
    </source>
</evidence>
<sequence length="52" mass="6255">MKRFPIGAITTPEYYRWWSKRVNDNIPRPREDCIQSLEEHLQVAPSELEIIK</sequence>
<comment type="caution">
    <text evidence="1">The sequence shown here is derived from an EMBL/GenBank/DDBJ whole genome shotgun (WGS) entry which is preliminary data.</text>
</comment>
<dbReference type="EMBL" id="JABFAB010000343">
    <property type="protein sequence ID" value="MBA0669337.1"/>
    <property type="molecule type" value="Genomic_DNA"/>
</dbReference>